<evidence type="ECO:0000313" key="3">
    <source>
        <dbReference type="Proteomes" id="UP000617951"/>
    </source>
</evidence>
<feature type="transmembrane region" description="Helical" evidence="1">
    <location>
        <begin position="6"/>
        <end position="23"/>
    </location>
</feature>
<dbReference type="AlphaFoldDB" id="A0A926DHT0"/>
<proteinExistence type="predicted"/>
<accession>A0A926DHT0</accession>
<dbReference type="Proteomes" id="UP000617951">
    <property type="component" value="Unassembled WGS sequence"/>
</dbReference>
<reference evidence="2" key="1">
    <citation type="submission" date="2020-08" db="EMBL/GenBank/DDBJ databases">
        <title>Genome public.</title>
        <authorList>
            <person name="Liu C."/>
            <person name="Sun Q."/>
        </authorList>
    </citation>
    <scope>NUCLEOTIDE SEQUENCE</scope>
    <source>
        <strain evidence="2">NSJ-63</strain>
    </source>
</reference>
<comment type="caution">
    <text evidence="2">The sequence shown here is derived from an EMBL/GenBank/DDBJ whole genome shotgun (WGS) entry which is preliminary data.</text>
</comment>
<keyword evidence="1" id="KW-0472">Membrane</keyword>
<name>A0A926DHT0_9FIRM</name>
<keyword evidence="1" id="KW-0812">Transmembrane</keyword>
<dbReference type="RefSeq" id="WP_249279887.1">
    <property type="nucleotide sequence ID" value="NZ_JACRSS010000001.1"/>
</dbReference>
<dbReference type="EMBL" id="JACRSS010000001">
    <property type="protein sequence ID" value="MBC8538106.1"/>
    <property type="molecule type" value="Genomic_DNA"/>
</dbReference>
<keyword evidence="3" id="KW-1185">Reference proteome</keyword>
<evidence type="ECO:0000256" key="1">
    <source>
        <dbReference type="SAM" id="Phobius"/>
    </source>
</evidence>
<gene>
    <name evidence="2" type="ORF">H8693_04060</name>
</gene>
<keyword evidence="1" id="KW-1133">Transmembrane helix</keyword>
<sequence>MSPVLIILLFAGAVLLFVLYIILRAKVQQISLRAFGTRDIQEGLSQAEREANDTPRSVSGGDALYLPQILRDFPEFNRELAVSQIETCLRDVFSGIETGQAAEKPLYGPAVLSFVRDRIDDLAAEGNEVHFSGLCFHRTAISRYLPMGYDRTIRFQSAFEVFRSENGGPARKQQEKYQLDYTYTLREDGGAAAQVSLRCPHCGAPVSKIGEKICPYCGNGVVSPLSQTWRITNIQPCK</sequence>
<organism evidence="2 3">
    <name type="scientific">Guopingia tenuis</name>
    <dbReference type="NCBI Taxonomy" id="2763656"/>
    <lineage>
        <taxon>Bacteria</taxon>
        <taxon>Bacillati</taxon>
        <taxon>Bacillota</taxon>
        <taxon>Clostridia</taxon>
        <taxon>Christensenellales</taxon>
        <taxon>Christensenellaceae</taxon>
        <taxon>Guopingia</taxon>
    </lineage>
</organism>
<evidence type="ECO:0000313" key="2">
    <source>
        <dbReference type="EMBL" id="MBC8538106.1"/>
    </source>
</evidence>
<protein>
    <submittedName>
        <fullName evidence="2">Zinc-ribbon domain-containing protein</fullName>
    </submittedName>
</protein>